<keyword evidence="2" id="KW-0833">Ubl conjugation pathway</keyword>
<dbReference type="OrthoDB" id="1926878at2759"/>
<dbReference type="GO" id="GO:0061631">
    <property type="term" value="F:ubiquitin conjugating enzyme activity"/>
    <property type="evidence" value="ECO:0007669"/>
    <property type="project" value="TreeGrafter"/>
</dbReference>
<organism evidence="4 5">
    <name type="scientific">Sphagnurus paluster</name>
    <dbReference type="NCBI Taxonomy" id="117069"/>
    <lineage>
        <taxon>Eukaryota</taxon>
        <taxon>Fungi</taxon>
        <taxon>Dikarya</taxon>
        <taxon>Basidiomycota</taxon>
        <taxon>Agaricomycotina</taxon>
        <taxon>Agaricomycetes</taxon>
        <taxon>Agaricomycetidae</taxon>
        <taxon>Agaricales</taxon>
        <taxon>Tricholomatineae</taxon>
        <taxon>Lyophyllaceae</taxon>
        <taxon>Sphagnurus</taxon>
    </lineage>
</organism>
<sequence>MALKVPIRVSTKRCWHDAEDVLPDNGFADPMMRQLQPGEVGVSFLTDGGEREILPESELTLVDRTLQPGDFCKRTIDDVQSGVVTNVHVKGRVEHAISGDSVQGWRTLDQLETRVDAEIGDYVIEVFDESLVQVETGQLVRLPELSSRLNVGEKGPDILPPPSGSMYNLFGFLLGGNRPGRTDTVIDVKHTVYAVAWLAVSQLLAPLEAASKTRPKRFWYGEDVQKLTIVRGRSDLEMRLGDRVRLKDTAGTPFTKHGQREDELAVEVRVFIVAETETTLDVLWQDGTKESIKSTEVIPYLNPDEYDCWPGDHVVWKGDDRKRPAVVQSVNATDRTAEILLLDTGLVELASVLELDPHGTADLAAVIPQSASEGLGVRRGDFVFIHPEGTTNGFEKPAVPKIGEVEAWVREGPVVEGHLAGWRKEMADIGANIATRRTAGGGQETEISHPNTGSGAIAWVGEVTNLNLDGTVEVTHPDSTVKIYPLERLTKLYDGIEQLEDDLWANEVEVHDAHSNDDEQVWSMDEDGVWQPDLDGNEWEEFEDDDMGSEHDDLIQVDAVGWADESMDDPIEAPEVPPQNEEAQHIYTPPPEVERYPDAINNPTVGPVNELSWNRFEVLSSAPPDHAFISSPPAQPSKAFLGRLTKEYRVLSNNLPDSILVRAYENRTDLLRSLILGPANTPYEDAPFMIDWMLDSNFPNSPPIAHFHSWTNGNGRVNPNLYEEGKVCLSILGTWSGDKDEMWSAARSSLLQAFVSIQGLVLVKEPWFCEPAYDKLRGTEEGIVNSRLYNEKAYVLSRAFIRRALEFPLGGLDHEVKWLYYENRRLEKVLRDARGLVEKSRAAPESKETDQDLAVPRLTVGGIITLERTLNKLQVLFDSN</sequence>
<dbReference type="InterPro" id="IPR016135">
    <property type="entry name" value="UBQ-conjugating_enzyme/RWD"/>
</dbReference>
<dbReference type="CDD" id="cd23837">
    <property type="entry name" value="UBCc_UBE2O"/>
    <property type="match status" value="1"/>
</dbReference>
<keyword evidence="1" id="KW-0808">Transferase</keyword>
<comment type="caution">
    <text evidence="4">The sequence shown here is derived from an EMBL/GenBank/DDBJ whole genome shotgun (WGS) entry which is preliminary data.</text>
</comment>
<dbReference type="PANTHER" id="PTHR46116">
    <property type="entry name" value="(E3-INDEPENDENT) E2 UBIQUITIN-CONJUGATING ENZYME"/>
    <property type="match status" value="1"/>
</dbReference>
<dbReference type="InterPro" id="IPR000608">
    <property type="entry name" value="UBC"/>
</dbReference>
<evidence type="ECO:0000313" key="5">
    <source>
        <dbReference type="Proteomes" id="UP000717328"/>
    </source>
</evidence>
<dbReference type="SUPFAM" id="SSF54495">
    <property type="entry name" value="UBC-like"/>
    <property type="match status" value="1"/>
</dbReference>
<dbReference type="PROSITE" id="PS50127">
    <property type="entry name" value="UBC_2"/>
    <property type="match status" value="1"/>
</dbReference>
<proteinExistence type="predicted"/>
<evidence type="ECO:0000256" key="1">
    <source>
        <dbReference type="ARBA" id="ARBA00022679"/>
    </source>
</evidence>
<dbReference type="EMBL" id="JABCKI010000058">
    <property type="protein sequence ID" value="KAG5653348.1"/>
    <property type="molecule type" value="Genomic_DNA"/>
</dbReference>
<feature type="domain" description="UBC core" evidence="3">
    <location>
        <begin position="639"/>
        <end position="802"/>
    </location>
</feature>
<reference evidence="4" key="2">
    <citation type="submission" date="2021-10" db="EMBL/GenBank/DDBJ databases">
        <title>Phylogenomics reveals ancestral predisposition of the termite-cultivated fungus Termitomyces towards a domesticated lifestyle.</title>
        <authorList>
            <person name="Auxier B."/>
            <person name="Grum-Grzhimaylo A."/>
            <person name="Cardenas M.E."/>
            <person name="Lodge J.D."/>
            <person name="Laessoe T."/>
            <person name="Pedersen O."/>
            <person name="Smith M.E."/>
            <person name="Kuyper T.W."/>
            <person name="Franco-Molano E.A."/>
            <person name="Baroni T.J."/>
            <person name="Aanen D.K."/>
        </authorList>
    </citation>
    <scope>NUCLEOTIDE SEQUENCE</scope>
    <source>
        <strain evidence="4">D49</strain>
    </source>
</reference>
<evidence type="ECO:0000259" key="3">
    <source>
        <dbReference type="PROSITE" id="PS50127"/>
    </source>
</evidence>
<evidence type="ECO:0000313" key="4">
    <source>
        <dbReference type="EMBL" id="KAG5653348.1"/>
    </source>
</evidence>
<accession>A0A9P7GNH7</accession>
<evidence type="ECO:0000256" key="2">
    <source>
        <dbReference type="ARBA" id="ARBA00022786"/>
    </source>
</evidence>
<gene>
    <name evidence="4" type="ORF">H0H81_000970</name>
</gene>
<protein>
    <recommendedName>
        <fullName evidence="3">UBC core domain-containing protein</fullName>
    </recommendedName>
</protein>
<name>A0A9P7GNH7_9AGAR</name>
<dbReference type="AlphaFoldDB" id="A0A9P7GNH7"/>
<dbReference type="Proteomes" id="UP000717328">
    <property type="component" value="Unassembled WGS sequence"/>
</dbReference>
<dbReference type="Pfam" id="PF00179">
    <property type="entry name" value="UQ_con"/>
    <property type="match status" value="1"/>
</dbReference>
<reference evidence="4" key="1">
    <citation type="submission" date="2021-02" db="EMBL/GenBank/DDBJ databases">
        <authorList>
            <person name="Nieuwenhuis M."/>
            <person name="Van De Peppel L.J.J."/>
        </authorList>
    </citation>
    <scope>NUCLEOTIDE SEQUENCE</scope>
    <source>
        <strain evidence="4">D49</strain>
    </source>
</reference>
<dbReference type="Gene3D" id="3.10.110.10">
    <property type="entry name" value="Ubiquitin Conjugating Enzyme"/>
    <property type="match status" value="1"/>
</dbReference>
<dbReference type="PANTHER" id="PTHR46116:SF15">
    <property type="entry name" value="(E3-INDEPENDENT) E2 UBIQUITIN-CONJUGATING ENZYME"/>
    <property type="match status" value="1"/>
</dbReference>
<keyword evidence="5" id="KW-1185">Reference proteome</keyword>
<dbReference type="SMART" id="SM00212">
    <property type="entry name" value="UBCc"/>
    <property type="match status" value="1"/>
</dbReference>